<dbReference type="InterPro" id="IPR002645">
    <property type="entry name" value="STAS_dom"/>
</dbReference>
<sequence length="111" mass="12193">MLKTHIIDSVLVLEVTGPRLDAAQAVRFREEFLQQIEGNPDRVVIDFSNVTFLDSSGLGALVSVVKRLNKHGRPVICGLQPAVQTMFALTRMDQVLTVRKSRDDAVASFAG</sequence>
<proteinExistence type="inferred from homology"/>
<dbReference type="Gene3D" id="3.30.750.24">
    <property type="entry name" value="STAS domain"/>
    <property type="match status" value="1"/>
</dbReference>
<dbReference type="CDD" id="cd07043">
    <property type="entry name" value="STAS_anti-anti-sigma_factors"/>
    <property type="match status" value="1"/>
</dbReference>
<comment type="similarity">
    <text evidence="1 2">Belongs to the anti-sigma-factor antagonist family.</text>
</comment>
<feature type="domain" description="STAS" evidence="3">
    <location>
        <begin position="20"/>
        <end position="109"/>
    </location>
</feature>
<dbReference type="PANTHER" id="PTHR33495:SF2">
    <property type="entry name" value="ANTI-SIGMA FACTOR ANTAGONIST TM_1081-RELATED"/>
    <property type="match status" value="1"/>
</dbReference>
<dbReference type="Proteomes" id="UP001244552">
    <property type="component" value="Unassembled WGS sequence"/>
</dbReference>
<dbReference type="InterPro" id="IPR003658">
    <property type="entry name" value="Anti-sigma_ant"/>
</dbReference>
<evidence type="ECO:0000313" key="5">
    <source>
        <dbReference type="Proteomes" id="UP001244552"/>
    </source>
</evidence>
<dbReference type="EMBL" id="JAUSVU010000047">
    <property type="protein sequence ID" value="MDQ0537417.1"/>
    <property type="molecule type" value="Genomic_DNA"/>
</dbReference>
<gene>
    <name evidence="4" type="ORF">QO018_006321</name>
</gene>
<reference evidence="4 5" key="1">
    <citation type="submission" date="2023-07" db="EMBL/GenBank/DDBJ databases">
        <title>Genomic Encyclopedia of Type Strains, Phase IV (KMG-IV): sequencing the most valuable type-strain genomes for metagenomic binning, comparative biology and taxonomic classification.</title>
        <authorList>
            <person name="Goeker M."/>
        </authorList>
    </citation>
    <scope>NUCLEOTIDE SEQUENCE [LARGE SCALE GENOMIC DNA]</scope>
    <source>
        <strain evidence="4 5">DSM 19922</strain>
    </source>
</reference>
<comment type="caution">
    <text evidence="4">The sequence shown here is derived from an EMBL/GenBank/DDBJ whole genome shotgun (WGS) entry which is preliminary data.</text>
</comment>
<protein>
    <recommendedName>
        <fullName evidence="2">Anti-sigma factor antagonist</fullName>
    </recommendedName>
</protein>
<organism evidence="4 5">
    <name type="scientific">Azospirillum picis</name>
    <dbReference type="NCBI Taxonomy" id="488438"/>
    <lineage>
        <taxon>Bacteria</taxon>
        <taxon>Pseudomonadati</taxon>
        <taxon>Pseudomonadota</taxon>
        <taxon>Alphaproteobacteria</taxon>
        <taxon>Rhodospirillales</taxon>
        <taxon>Azospirillaceae</taxon>
        <taxon>Azospirillum</taxon>
    </lineage>
</organism>
<dbReference type="Pfam" id="PF01740">
    <property type="entry name" value="STAS"/>
    <property type="match status" value="1"/>
</dbReference>
<dbReference type="NCBIfam" id="TIGR00377">
    <property type="entry name" value="ant_ant_sig"/>
    <property type="match status" value="1"/>
</dbReference>
<accession>A0ABU0MV95</accession>
<dbReference type="InterPro" id="IPR036513">
    <property type="entry name" value="STAS_dom_sf"/>
</dbReference>
<keyword evidence="5" id="KW-1185">Reference proteome</keyword>
<evidence type="ECO:0000259" key="3">
    <source>
        <dbReference type="PROSITE" id="PS50801"/>
    </source>
</evidence>
<dbReference type="RefSeq" id="WP_209991192.1">
    <property type="nucleotide sequence ID" value="NZ_JAGINO010000043.1"/>
</dbReference>
<dbReference type="PROSITE" id="PS50801">
    <property type="entry name" value="STAS"/>
    <property type="match status" value="1"/>
</dbReference>
<dbReference type="PANTHER" id="PTHR33495">
    <property type="entry name" value="ANTI-SIGMA FACTOR ANTAGONIST TM_1081-RELATED-RELATED"/>
    <property type="match status" value="1"/>
</dbReference>
<name>A0ABU0MV95_9PROT</name>
<dbReference type="SUPFAM" id="SSF52091">
    <property type="entry name" value="SpoIIaa-like"/>
    <property type="match status" value="1"/>
</dbReference>
<evidence type="ECO:0000256" key="1">
    <source>
        <dbReference type="ARBA" id="ARBA00009013"/>
    </source>
</evidence>
<evidence type="ECO:0000313" key="4">
    <source>
        <dbReference type="EMBL" id="MDQ0537417.1"/>
    </source>
</evidence>
<evidence type="ECO:0000256" key="2">
    <source>
        <dbReference type="RuleBase" id="RU003749"/>
    </source>
</evidence>